<name>A0A5J4VJX4_9EUKA</name>
<evidence type="ECO:0000313" key="2">
    <source>
        <dbReference type="EMBL" id="KAA6382770.1"/>
    </source>
</evidence>
<evidence type="ECO:0000313" key="3">
    <source>
        <dbReference type="Proteomes" id="UP000324800"/>
    </source>
</evidence>
<dbReference type="AlphaFoldDB" id="A0A5J4VJX4"/>
<reference evidence="2 3" key="1">
    <citation type="submission" date="2019-03" db="EMBL/GenBank/DDBJ databases">
        <title>Single cell metagenomics reveals metabolic interactions within the superorganism composed of flagellate Streblomastix strix and complex community of Bacteroidetes bacteria on its surface.</title>
        <authorList>
            <person name="Treitli S.C."/>
            <person name="Kolisko M."/>
            <person name="Husnik F."/>
            <person name="Keeling P."/>
            <person name="Hampl V."/>
        </authorList>
    </citation>
    <scope>NUCLEOTIDE SEQUENCE [LARGE SCALE GENOMIC DNA]</scope>
    <source>
        <strain evidence="2">ST1C</strain>
    </source>
</reference>
<proteinExistence type="predicted"/>
<feature type="region of interest" description="Disordered" evidence="1">
    <location>
        <begin position="120"/>
        <end position="143"/>
    </location>
</feature>
<feature type="non-terminal residue" evidence="2">
    <location>
        <position position="154"/>
    </location>
</feature>
<organism evidence="2 3">
    <name type="scientific">Streblomastix strix</name>
    <dbReference type="NCBI Taxonomy" id="222440"/>
    <lineage>
        <taxon>Eukaryota</taxon>
        <taxon>Metamonada</taxon>
        <taxon>Preaxostyla</taxon>
        <taxon>Oxymonadida</taxon>
        <taxon>Streblomastigidae</taxon>
        <taxon>Streblomastix</taxon>
    </lineage>
</organism>
<sequence length="154" mass="17195">MKSLLNLQTIAILRVRDIGELLAKLCMNAGVIMKSDQNNDVNIRNAILLDGTACVELETNTAIYLIQQRLSEKVAQLCKFDYRKEIGISNEESAVDLNMNIFGQTLPDLLEGIKDDQLEKKQTSSSSSLYSNPEDVPLSDSPFGFNIRELQKAE</sequence>
<protein>
    <submittedName>
        <fullName evidence="2">Uncharacterized protein</fullName>
    </submittedName>
</protein>
<dbReference type="Proteomes" id="UP000324800">
    <property type="component" value="Unassembled WGS sequence"/>
</dbReference>
<accession>A0A5J4VJX4</accession>
<evidence type="ECO:0000256" key="1">
    <source>
        <dbReference type="SAM" id="MobiDB-lite"/>
    </source>
</evidence>
<gene>
    <name evidence="2" type="ORF">EZS28_021702</name>
</gene>
<comment type="caution">
    <text evidence="2">The sequence shown here is derived from an EMBL/GenBank/DDBJ whole genome shotgun (WGS) entry which is preliminary data.</text>
</comment>
<dbReference type="EMBL" id="SNRW01006604">
    <property type="protein sequence ID" value="KAA6382770.1"/>
    <property type="molecule type" value="Genomic_DNA"/>
</dbReference>